<evidence type="ECO:0000256" key="11">
    <source>
        <dbReference type="ARBA" id="ARBA00023033"/>
    </source>
</evidence>
<evidence type="ECO:0000256" key="1">
    <source>
        <dbReference type="ARBA" id="ARBA00001971"/>
    </source>
</evidence>
<dbReference type="InterPro" id="IPR001128">
    <property type="entry name" value="Cyt_P450"/>
</dbReference>
<keyword evidence="7" id="KW-0256">Endoplasmic reticulum</keyword>
<dbReference type="Gene3D" id="1.10.630.10">
    <property type="entry name" value="Cytochrome P450"/>
    <property type="match status" value="1"/>
</dbReference>
<evidence type="ECO:0000256" key="8">
    <source>
        <dbReference type="ARBA" id="ARBA00022848"/>
    </source>
</evidence>
<comment type="similarity">
    <text evidence="4 13">Belongs to the cytochrome P450 family.</text>
</comment>
<dbReference type="PANTHER" id="PTHR24292:SF54">
    <property type="entry name" value="CYP9F3-RELATED"/>
    <property type="match status" value="1"/>
</dbReference>
<accession>A0ABM3GA21</accession>
<name>A0ABM3GA21_NEOLC</name>
<dbReference type="Proteomes" id="UP000829291">
    <property type="component" value="Chromosome 5"/>
</dbReference>
<dbReference type="PRINTS" id="PR00463">
    <property type="entry name" value="EP450I"/>
</dbReference>
<dbReference type="RefSeq" id="XP_046597120.1">
    <property type="nucleotide sequence ID" value="XM_046741164.1"/>
</dbReference>
<evidence type="ECO:0000313" key="14">
    <source>
        <dbReference type="Proteomes" id="UP000829291"/>
    </source>
</evidence>
<keyword evidence="10 13" id="KW-0408">Iron</keyword>
<dbReference type="SUPFAM" id="SSF48264">
    <property type="entry name" value="Cytochrome P450"/>
    <property type="match status" value="1"/>
</dbReference>
<gene>
    <name evidence="15" type="primary">LOC124294687</name>
</gene>
<dbReference type="InterPro" id="IPR017972">
    <property type="entry name" value="Cyt_P450_CS"/>
</dbReference>
<dbReference type="InterPro" id="IPR002401">
    <property type="entry name" value="Cyt_P450_E_grp-I"/>
</dbReference>
<comment type="cofactor">
    <cofactor evidence="1">
        <name>heme</name>
        <dbReference type="ChEBI" id="CHEBI:30413"/>
    </cofactor>
</comment>
<dbReference type="InterPro" id="IPR036396">
    <property type="entry name" value="Cyt_P450_sf"/>
</dbReference>
<evidence type="ECO:0000313" key="15">
    <source>
        <dbReference type="RefSeq" id="XP_046597120.1"/>
    </source>
</evidence>
<keyword evidence="5 13" id="KW-0349">Heme</keyword>
<proteinExistence type="inferred from homology"/>
<keyword evidence="11 13" id="KW-0503">Monooxygenase</keyword>
<evidence type="ECO:0000256" key="4">
    <source>
        <dbReference type="ARBA" id="ARBA00010617"/>
    </source>
</evidence>
<evidence type="ECO:0000256" key="2">
    <source>
        <dbReference type="ARBA" id="ARBA00004174"/>
    </source>
</evidence>
<dbReference type="GeneID" id="124294687"/>
<protein>
    <submittedName>
        <fullName evidence="15">Probable cytochrome P450 6a13</fullName>
    </submittedName>
</protein>
<organism evidence="14 15">
    <name type="scientific">Neodiprion lecontei</name>
    <name type="common">Redheaded pine sawfly</name>
    <dbReference type="NCBI Taxonomy" id="441921"/>
    <lineage>
        <taxon>Eukaryota</taxon>
        <taxon>Metazoa</taxon>
        <taxon>Ecdysozoa</taxon>
        <taxon>Arthropoda</taxon>
        <taxon>Hexapoda</taxon>
        <taxon>Insecta</taxon>
        <taxon>Pterygota</taxon>
        <taxon>Neoptera</taxon>
        <taxon>Endopterygota</taxon>
        <taxon>Hymenoptera</taxon>
        <taxon>Tenthredinoidea</taxon>
        <taxon>Diprionidae</taxon>
        <taxon>Diprioninae</taxon>
        <taxon>Neodiprion</taxon>
    </lineage>
</organism>
<keyword evidence="6 13" id="KW-0479">Metal-binding</keyword>
<evidence type="ECO:0000256" key="5">
    <source>
        <dbReference type="ARBA" id="ARBA00022617"/>
    </source>
</evidence>
<keyword evidence="8" id="KW-0492">Microsome</keyword>
<keyword evidence="12" id="KW-0472">Membrane</keyword>
<evidence type="ECO:0000256" key="13">
    <source>
        <dbReference type="RuleBase" id="RU000461"/>
    </source>
</evidence>
<reference evidence="15" key="1">
    <citation type="submission" date="2025-08" db="UniProtKB">
        <authorList>
            <consortium name="RefSeq"/>
        </authorList>
    </citation>
    <scope>IDENTIFICATION</scope>
    <source>
        <tissue evidence="15">Thorax and Abdomen</tissue>
    </source>
</reference>
<evidence type="ECO:0000256" key="10">
    <source>
        <dbReference type="ARBA" id="ARBA00023004"/>
    </source>
</evidence>
<comment type="subcellular location">
    <subcellularLocation>
        <location evidence="3">Endoplasmic reticulum membrane</location>
        <topology evidence="3">Peripheral membrane protein</topology>
    </subcellularLocation>
    <subcellularLocation>
        <location evidence="2">Microsome membrane</location>
        <topology evidence="2">Peripheral membrane protein</topology>
    </subcellularLocation>
</comment>
<keyword evidence="14" id="KW-1185">Reference proteome</keyword>
<evidence type="ECO:0000256" key="6">
    <source>
        <dbReference type="ARBA" id="ARBA00022723"/>
    </source>
</evidence>
<dbReference type="InterPro" id="IPR050476">
    <property type="entry name" value="Insect_CytP450_Detox"/>
</dbReference>
<keyword evidence="9 13" id="KW-0560">Oxidoreductase</keyword>
<evidence type="ECO:0000256" key="7">
    <source>
        <dbReference type="ARBA" id="ARBA00022824"/>
    </source>
</evidence>
<evidence type="ECO:0000256" key="3">
    <source>
        <dbReference type="ARBA" id="ARBA00004406"/>
    </source>
</evidence>
<sequence length="113" mass="12910">MGSKCIIPIYAVHHNAEFYPDPERFIPERFTEKAKAQRHPYTFLPFGGGPRNCIGVRFAEQQSKLVIITAIDKFKLSLCEKSQNPIQYKKGACFLHVEHGVWVKASRFGAEDK</sequence>
<dbReference type="PROSITE" id="PS00086">
    <property type="entry name" value="CYTOCHROME_P450"/>
    <property type="match status" value="1"/>
</dbReference>
<evidence type="ECO:0000256" key="12">
    <source>
        <dbReference type="ARBA" id="ARBA00023136"/>
    </source>
</evidence>
<dbReference type="Pfam" id="PF00067">
    <property type="entry name" value="p450"/>
    <property type="match status" value="1"/>
</dbReference>
<evidence type="ECO:0000256" key="9">
    <source>
        <dbReference type="ARBA" id="ARBA00023002"/>
    </source>
</evidence>
<dbReference type="PANTHER" id="PTHR24292">
    <property type="entry name" value="CYTOCHROME P450"/>
    <property type="match status" value="1"/>
</dbReference>